<comment type="caution">
    <text evidence="3">The sequence shown here is derived from an EMBL/GenBank/DDBJ whole genome shotgun (WGS) entry which is preliminary data.</text>
</comment>
<proteinExistence type="predicted"/>
<feature type="coiled-coil region" evidence="1">
    <location>
        <begin position="134"/>
        <end position="187"/>
    </location>
</feature>
<reference evidence="3" key="1">
    <citation type="journal article" date="2015" name="Nature">
        <title>Complex archaea that bridge the gap between prokaryotes and eukaryotes.</title>
        <authorList>
            <person name="Spang A."/>
            <person name="Saw J.H."/>
            <person name="Jorgensen S.L."/>
            <person name="Zaremba-Niedzwiedzka K."/>
            <person name="Martijn J."/>
            <person name="Lind A.E."/>
            <person name="van Eijk R."/>
            <person name="Schleper C."/>
            <person name="Guy L."/>
            <person name="Ettema T.J."/>
        </authorList>
    </citation>
    <scope>NUCLEOTIDE SEQUENCE</scope>
</reference>
<organism evidence="3">
    <name type="scientific">marine sediment metagenome</name>
    <dbReference type="NCBI Taxonomy" id="412755"/>
    <lineage>
        <taxon>unclassified sequences</taxon>
        <taxon>metagenomes</taxon>
        <taxon>ecological metagenomes</taxon>
    </lineage>
</organism>
<accession>A0A0F9KKB3</accession>
<keyword evidence="1" id="KW-0175">Coiled coil</keyword>
<evidence type="ECO:0000256" key="1">
    <source>
        <dbReference type="SAM" id="Coils"/>
    </source>
</evidence>
<feature type="transmembrane region" description="Helical" evidence="2">
    <location>
        <begin position="55"/>
        <end position="76"/>
    </location>
</feature>
<keyword evidence="2" id="KW-0812">Transmembrane</keyword>
<evidence type="ECO:0000256" key="2">
    <source>
        <dbReference type="SAM" id="Phobius"/>
    </source>
</evidence>
<keyword evidence="2" id="KW-0472">Membrane</keyword>
<evidence type="ECO:0000313" key="3">
    <source>
        <dbReference type="EMBL" id="KKM15735.1"/>
    </source>
</evidence>
<name>A0A0F9KKB3_9ZZZZ</name>
<feature type="transmembrane region" description="Helical" evidence="2">
    <location>
        <begin position="88"/>
        <end position="116"/>
    </location>
</feature>
<gene>
    <name evidence="3" type="ORF">LCGC14_1693030</name>
</gene>
<sequence length="355" mass="37906">MARVRGSDFGETVLAVRADDSELRATLTKDEAFVRQSTAKMQGSLNKLNVPMKSLGASSITVGGTFAVMGAAVSVFGGNIGATIGPVIALTGALAALGATASAVAIPLTLVAAILFRQQLADLIEGVGAAEAALAATEAKLQEKFRARKAAEAALEKARRDREAAEAKALADRLRLLDQEIAVLEGRAKATDFITDAMERQRTIQRDTVIFQQQQAQLARDELRARQQMVVAELRAQGPQTAAQAAADIDRALLLEQARQTGIELLVSRTKELLAIGRITQEEFAFAQKHFDLGAPESQAELADRVGGISLPATRFTDIGAFAGGARDPAAKRDEARNKKLDMIIRLQQRGVRLN</sequence>
<protein>
    <submittedName>
        <fullName evidence="3">Uncharacterized protein</fullName>
    </submittedName>
</protein>
<dbReference type="EMBL" id="LAZR01014833">
    <property type="protein sequence ID" value="KKM15735.1"/>
    <property type="molecule type" value="Genomic_DNA"/>
</dbReference>
<dbReference type="AlphaFoldDB" id="A0A0F9KKB3"/>
<keyword evidence="2" id="KW-1133">Transmembrane helix</keyword>